<feature type="signal peptide" evidence="1">
    <location>
        <begin position="1"/>
        <end position="19"/>
    </location>
</feature>
<dbReference type="Proteomes" id="UP000631421">
    <property type="component" value="Unassembled WGS sequence"/>
</dbReference>
<keyword evidence="3" id="KW-1185">Reference proteome</keyword>
<dbReference type="EMBL" id="JACJPY010000148">
    <property type="protein sequence ID" value="MBD2152775.1"/>
    <property type="molecule type" value="Genomic_DNA"/>
</dbReference>
<name>A0A926UX56_9CYAN</name>
<organism evidence="2 3">
    <name type="scientific">Pseudanabaena cinerea FACHB-1277</name>
    <dbReference type="NCBI Taxonomy" id="2949581"/>
    <lineage>
        <taxon>Bacteria</taxon>
        <taxon>Bacillati</taxon>
        <taxon>Cyanobacteriota</taxon>
        <taxon>Cyanophyceae</taxon>
        <taxon>Pseudanabaenales</taxon>
        <taxon>Pseudanabaenaceae</taxon>
        <taxon>Pseudanabaena</taxon>
        <taxon>Pseudanabaena cinerea</taxon>
    </lineage>
</organism>
<dbReference type="AlphaFoldDB" id="A0A926UX56"/>
<evidence type="ECO:0000313" key="2">
    <source>
        <dbReference type="EMBL" id="MBD2152775.1"/>
    </source>
</evidence>
<protein>
    <submittedName>
        <fullName evidence="2">SIMPL domain-containing protein</fullName>
    </submittedName>
</protein>
<comment type="caution">
    <text evidence="2">The sequence shown here is derived from an EMBL/GenBank/DDBJ whole genome shotgun (WGS) entry which is preliminary data.</text>
</comment>
<dbReference type="InterPro" id="IPR052022">
    <property type="entry name" value="26kDa_periplasmic_antigen"/>
</dbReference>
<reference evidence="2" key="1">
    <citation type="journal article" date="2015" name="ISME J.">
        <title>Draft Genome Sequence of Streptomyces incarnatus NRRL8089, which Produces the Nucleoside Antibiotic Sinefungin.</title>
        <authorList>
            <person name="Oshima K."/>
            <person name="Hattori M."/>
            <person name="Shimizu H."/>
            <person name="Fukuda K."/>
            <person name="Nemoto M."/>
            <person name="Inagaki K."/>
            <person name="Tamura T."/>
        </authorList>
    </citation>
    <scope>NUCLEOTIDE SEQUENCE</scope>
    <source>
        <strain evidence="2">FACHB-1277</strain>
    </source>
</reference>
<sequence>MRSFSAIALTIALAMPTMAAIAYPLQAQEATSQMSSGKSQNGKNERFLTVTGRGERAVKTTKARIQLGINVEAKTAIAVQAEVARKANSLVAKLQQLNVEQLQTSSLQLNPKYVYENNRQTQTGFIGQTSVSFVVAIPQAGATIDAAVNAGANQVDQISFIATDVELNAAKQLALQDAVKDAQAQGNSVLSVLGFNAKSIDSIVIGESAIAYPVPQPREAFLAKADASTPILGGEQKVNAAVTLKISY</sequence>
<dbReference type="Pfam" id="PF04402">
    <property type="entry name" value="SIMPL"/>
    <property type="match status" value="1"/>
</dbReference>
<dbReference type="PANTHER" id="PTHR34387:SF1">
    <property type="entry name" value="PERIPLASMIC IMMUNOGENIC PROTEIN"/>
    <property type="match status" value="1"/>
</dbReference>
<proteinExistence type="predicted"/>
<evidence type="ECO:0000313" key="3">
    <source>
        <dbReference type="Proteomes" id="UP000631421"/>
    </source>
</evidence>
<dbReference type="GO" id="GO:0006974">
    <property type="term" value="P:DNA damage response"/>
    <property type="evidence" value="ECO:0007669"/>
    <property type="project" value="TreeGrafter"/>
</dbReference>
<dbReference type="PANTHER" id="PTHR34387">
    <property type="entry name" value="SLR1258 PROTEIN"/>
    <property type="match status" value="1"/>
</dbReference>
<accession>A0A926UX56</accession>
<feature type="chain" id="PRO_5037956488" evidence="1">
    <location>
        <begin position="20"/>
        <end position="248"/>
    </location>
</feature>
<dbReference type="Gene3D" id="3.30.110.170">
    <property type="entry name" value="Protein of unknown function (DUF541), domain 1"/>
    <property type="match status" value="1"/>
</dbReference>
<keyword evidence="1" id="KW-0732">Signal</keyword>
<dbReference type="InterPro" id="IPR007497">
    <property type="entry name" value="SIMPL/DUF541"/>
</dbReference>
<dbReference type="RefSeq" id="WP_190353235.1">
    <property type="nucleotide sequence ID" value="NZ_JACJPY010000148.1"/>
</dbReference>
<evidence type="ECO:0000256" key="1">
    <source>
        <dbReference type="SAM" id="SignalP"/>
    </source>
</evidence>
<dbReference type="Gene3D" id="3.30.70.2970">
    <property type="entry name" value="Protein of unknown function (DUF541), domain 2"/>
    <property type="match status" value="1"/>
</dbReference>
<reference evidence="2" key="2">
    <citation type="submission" date="2020-08" db="EMBL/GenBank/DDBJ databases">
        <authorList>
            <person name="Chen M."/>
            <person name="Teng W."/>
            <person name="Zhao L."/>
            <person name="Hu C."/>
            <person name="Zhou Y."/>
            <person name="Han B."/>
            <person name="Song L."/>
            <person name="Shu W."/>
        </authorList>
    </citation>
    <scope>NUCLEOTIDE SEQUENCE</scope>
    <source>
        <strain evidence="2">FACHB-1277</strain>
    </source>
</reference>
<gene>
    <name evidence="2" type="ORF">H6F44_22055</name>
</gene>